<keyword evidence="3" id="KW-1185">Reference proteome</keyword>
<sequence>MNSKLKKDIKSAFDPPKARRKERFLNDFDYPKATQYDFISSQIGYIRKRVWIVSGILVLSVLYYTFFVFNCRELNILWTVSSLLPFVALVSITEIARSTSYRMQELEMSCKHRFSEVVLARLGILGSFNIIVFAIIILALVGKTDYSLIQFSLYILTPYLFTCILSLFTLQHFSIRETNYVCGGISCFVSILNNILIYSYHIVYTDAYLHFWIILFSILLITVIIQVNEFVKKTEELSWSLQ</sequence>
<gene>
    <name evidence="2" type="ORF">SH1V18_12070</name>
</gene>
<feature type="transmembrane region" description="Helical" evidence="1">
    <location>
        <begin position="180"/>
        <end position="201"/>
    </location>
</feature>
<feature type="transmembrane region" description="Helical" evidence="1">
    <location>
        <begin position="117"/>
        <end position="142"/>
    </location>
</feature>
<organism evidence="2 3">
    <name type="scientific">Vallitalea longa</name>
    <dbReference type="NCBI Taxonomy" id="2936439"/>
    <lineage>
        <taxon>Bacteria</taxon>
        <taxon>Bacillati</taxon>
        <taxon>Bacillota</taxon>
        <taxon>Clostridia</taxon>
        <taxon>Lachnospirales</taxon>
        <taxon>Vallitaleaceae</taxon>
        <taxon>Vallitalea</taxon>
    </lineage>
</organism>
<name>A0A9W6DER4_9FIRM</name>
<evidence type="ECO:0000313" key="2">
    <source>
        <dbReference type="EMBL" id="GKX28727.1"/>
    </source>
</evidence>
<dbReference type="AlphaFoldDB" id="A0A9W6DER4"/>
<dbReference type="EMBL" id="BRLB01000001">
    <property type="protein sequence ID" value="GKX28727.1"/>
    <property type="molecule type" value="Genomic_DNA"/>
</dbReference>
<keyword evidence="1" id="KW-0472">Membrane</keyword>
<accession>A0A9W6DER4</accession>
<dbReference type="Proteomes" id="UP001144256">
    <property type="component" value="Unassembled WGS sequence"/>
</dbReference>
<reference evidence="2" key="1">
    <citation type="submission" date="2022-06" db="EMBL/GenBank/DDBJ databases">
        <title>Vallitalea longa sp. nov., an anaerobic bacterium isolated from marine sediment.</title>
        <authorList>
            <person name="Hirano S."/>
            <person name="Terahara T."/>
            <person name="Mori K."/>
            <person name="Hamada M."/>
            <person name="Matsumoto R."/>
            <person name="Kobayashi T."/>
        </authorList>
    </citation>
    <scope>NUCLEOTIDE SEQUENCE</scope>
    <source>
        <strain evidence="2">SH18-1</strain>
    </source>
</reference>
<feature type="transmembrane region" description="Helical" evidence="1">
    <location>
        <begin position="148"/>
        <end position="168"/>
    </location>
</feature>
<evidence type="ECO:0000313" key="3">
    <source>
        <dbReference type="Proteomes" id="UP001144256"/>
    </source>
</evidence>
<proteinExistence type="predicted"/>
<comment type="caution">
    <text evidence="2">The sequence shown here is derived from an EMBL/GenBank/DDBJ whole genome shotgun (WGS) entry which is preliminary data.</text>
</comment>
<feature type="transmembrane region" description="Helical" evidence="1">
    <location>
        <begin position="75"/>
        <end position="96"/>
    </location>
</feature>
<keyword evidence="1" id="KW-0812">Transmembrane</keyword>
<feature type="transmembrane region" description="Helical" evidence="1">
    <location>
        <begin position="207"/>
        <end position="227"/>
    </location>
</feature>
<keyword evidence="1" id="KW-1133">Transmembrane helix</keyword>
<protein>
    <submittedName>
        <fullName evidence="2">Uncharacterized protein</fullName>
    </submittedName>
</protein>
<evidence type="ECO:0000256" key="1">
    <source>
        <dbReference type="SAM" id="Phobius"/>
    </source>
</evidence>
<dbReference type="RefSeq" id="WP_281813337.1">
    <property type="nucleotide sequence ID" value="NZ_BRLB01000001.1"/>
</dbReference>
<feature type="transmembrane region" description="Helical" evidence="1">
    <location>
        <begin position="50"/>
        <end position="69"/>
    </location>
</feature>